<accession>A0ABD3LQH0</accession>
<keyword evidence="3" id="KW-1185">Reference proteome</keyword>
<comment type="caution">
    <text evidence="2">The sequence shown here is derived from an EMBL/GenBank/DDBJ whole genome shotgun (WGS) entry which is preliminary data.</text>
</comment>
<evidence type="ECO:0000313" key="2">
    <source>
        <dbReference type="EMBL" id="KAL3753999.1"/>
    </source>
</evidence>
<dbReference type="InterPro" id="IPR036396">
    <property type="entry name" value="Cyt_P450_sf"/>
</dbReference>
<dbReference type="Gene3D" id="1.10.630.10">
    <property type="entry name" value="Cytochrome P450"/>
    <property type="match status" value="1"/>
</dbReference>
<dbReference type="EMBL" id="JBJKBG010000001">
    <property type="protein sequence ID" value="KAL3753999.1"/>
    <property type="molecule type" value="Genomic_DNA"/>
</dbReference>
<keyword evidence="1" id="KW-0732">Signal</keyword>
<evidence type="ECO:0000256" key="1">
    <source>
        <dbReference type="SAM" id="SignalP"/>
    </source>
</evidence>
<organism evidence="2 3">
    <name type="scientific">Eucalyptus globulus</name>
    <name type="common">Tasmanian blue gum</name>
    <dbReference type="NCBI Taxonomy" id="34317"/>
    <lineage>
        <taxon>Eukaryota</taxon>
        <taxon>Viridiplantae</taxon>
        <taxon>Streptophyta</taxon>
        <taxon>Embryophyta</taxon>
        <taxon>Tracheophyta</taxon>
        <taxon>Spermatophyta</taxon>
        <taxon>Magnoliopsida</taxon>
        <taxon>eudicotyledons</taxon>
        <taxon>Gunneridae</taxon>
        <taxon>Pentapetalae</taxon>
        <taxon>rosids</taxon>
        <taxon>malvids</taxon>
        <taxon>Myrtales</taxon>
        <taxon>Myrtaceae</taxon>
        <taxon>Myrtoideae</taxon>
        <taxon>Eucalypteae</taxon>
        <taxon>Eucalyptus</taxon>
    </lineage>
</organism>
<feature type="signal peptide" evidence="1">
    <location>
        <begin position="1"/>
        <end position="19"/>
    </location>
</feature>
<evidence type="ECO:0000313" key="3">
    <source>
        <dbReference type="Proteomes" id="UP001634007"/>
    </source>
</evidence>
<reference evidence="2 3" key="1">
    <citation type="submission" date="2024-11" db="EMBL/GenBank/DDBJ databases">
        <title>Chromosome-level genome assembly of Eucalyptus globulus Labill. provides insights into its genome evolution.</title>
        <authorList>
            <person name="Li X."/>
        </authorList>
    </citation>
    <scope>NUCLEOTIDE SEQUENCE [LARGE SCALE GENOMIC DNA]</scope>
    <source>
        <strain evidence="2">CL2024</strain>
        <tissue evidence="2">Fresh tender leaves</tissue>
    </source>
</reference>
<gene>
    <name evidence="2" type="ORF">ACJRO7_001273</name>
</gene>
<sequence length="300" mass="34274">MEYFVLMLCLHLLWGLFQALSFFARGGRKARPSNLSPSPWPLPIISNLLQLGDLPHKSLAKLARTYGTTIKLERGSVTRVLISSPALAKEIIRTHDAVFSNRMVPDSVMAHDHDKLSMLWVPISPPFRYLRKLYNSHILSSKKLDLNQHLRSKKVQELITFVRECAYASEAAFRTSVNAKSNMIFSLEPLNPARKLREVVWQIVVEVGKPNLADYFHVLKKIGPHGSKHRLEAHFEKIFDIFDNLIQRKMQLRMETGWIKGNDVSDNLLDLVEDKNETLHISLAKHLLLVPSTCIKPPSM</sequence>
<dbReference type="PANTHER" id="PTHR24299:SF59">
    <property type="entry name" value="CYTOCHROME P450 SUPERFAMILY PROTEIN"/>
    <property type="match status" value="1"/>
</dbReference>
<dbReference type="InterPro" id="IPR001128">
    <property type="entry name" value="Cyt_P450"/>
</dbReference>
<dbReference type="SUPFAM" id="SSF48264">
    <property type="entry name" value="Cytochrome P450"/>
    <property type="match status" value="1"/>
</dbReference>
<proteinExistence type="predicted"/>
<feature type="chain" id="PRO_5044829522" evidence="1">
    <location>
        <begin position="20"/>
        <end position="300"/>
    </location>
</feature>
<dbReference type="Proteomes" id="UP001634007">
    <property type="component" value="Unassembled WGS sequence"/>
</dbReference>
<dbReference type="Pfam" id="PF00067">
    <property type="entry name" value="p450"/>
    <property type="match status" value="1"/>
</dbReference>
<protein>
    <submittedName>
        <fullName evidence="2">Uncharacterized protein</fullName>
    </submittedName>
</protein>
<dbReference type="AlphaFoldDB" id="A0ABD3LQH0"/>
<dbReference type="PANTHER" id="PTHR24299">
    <property type="entry name" value="CYTOCHROME P450 FAMILY 1"/>
    <property type="match status" value="1"/>
</dbReference>
<name>A0ABD3LQH0_EUCGL</name>